<evidence type="ECO:0000313" key="1">
    <source>
        <dbReference type="EMBL" id="SUC36967.1"/>
    </source>
</evidence>
<organism evidence="1 2">
    <name type="scientific">Providencia rustigianii</name>
    <dbReference type="NCBI Taxonomy" id="158850"/>
    <lineage>
        <taxon>Bacteria</taxon>
        <taxon>Pseudomonadati</taxon>
        <taxon>Pseudomonadota</taxon>
        <taxon>Gammaproteobacteria</taxon>
        <taxon>Enterobacterales</taxon>
        <taxon>Morganellaceae</taxon>
        <taxon>Providencia</taxon>
    </lineage>
</organism>
<sequence>MSKYEIRPLSESRKADIVRTVLSAPAKTQGASISSFSEKSSSGETVNGMLNRAFRAATKR</sequence>
<accession>A0A379G7P0</accession>
<gene>
    <name evidence="1" type="ORF">NCTC12026_03411</name>
</gene>
<evidence type="ECO:0000313" key="2">
    <source>
        <dbReference type="Proteomes" id="UP000255129"/>
    </source>
</evidence>
<protein>
    <submittedName>
        <fullName evidence="1">Uncharacterized protein</fullName>
    </submittedName>
</protein>
<name>A0A379G7P0_9GAMM</name>
<dbReference type="Proteomes" id="UP000255129">
    <property type="component" value="Unassembled WGS sequence"/>
</dbReference>
<dbReference type="EMBL" id="UGUA01000002">
    <property type="protein sequence ID" value="SUC36967.1"/>
    <property type="molecule type" value="Genomic_DNA"/>
</dbReference>
<reference evidence="1 2" key="1">
    <citation type="submission" date="2018-06" db="EMBL/GenBank/DDBJ databases">
        <authorList>
            <consortium name="Pathogen Informatics"/>
            <person name="Doyle S."/>
        </authorList>
    </citation>
    <scope>NUCLEOTIDE SEQUENCE [LARGE SCALE GENOMIC DNA]</scope>
    <source>
        <strain evidence="1 2">NCTC12026</strain>
    </source>
</reference>
<proteinExistence type="predicted"/>
<dbReference type="AlphaFoldDB" id="A0A379G7P0"/>
<dbReference type="RefSeq" id="WP_112837408.1">
    <property type="nucleotide sequence ID" value="NZ_UAUA01000018.1"/>
</dbReference>